<dbReference type="PROSITE" id="PS00455">
    <property type="entry name" value="AMP_BINDING"/>
    <property type="match status" value="1"/>
</dbReference>
<keyword evidence="2" id="KW-0436">Ligase</keyword>
<dbReference type="AlphaFoldDB" id="A0A366MBN4"/>
<reference evidence="2 3" key="1">
    <citation type="submission" date="2018-06" db="EMBL/GenBank/DDBJ databases">
        <title>Genomic insight into two independent archaeal endosymbiosis events.</title>
        <authorList>
            <person name="Lind A.E."/>
            <person name="Lewis W.H."/>
            <person name="Spang A."/>
            <person name="Guy L."/>
            <person name="Embley M.T."/>
            <person name="Ettema T.J.G."/>
        </authorList>
    </citation>
    <scope>NUCLEOTIDE SEQUENCE [LARGE SCALE GENOMIC DNA]</scope>
    <source>
        <strain evidence="2">NOE</strain>
    </source>
</reference>
<keyword evidence="3" id="KW-1185">Reference proteome</keyword>
<evidence type="ECO:0000259" key="1">
    <source>
        <dbReference type="Pfam" id="PF00501"/>
    </source>
</evidence>
<dbReference type="PANTHER" id="PTHR45527">
    <property type="entry name" value="NONRIBOSOMAL PEPTIDE SYNTHETASE"/>
    <property type="match status" value="1"/>
</dbReference>
<comment type="caution">
    <text evidence="2">The sequence shown here is derived from an EMBL/GenBank/DDBJ whole genome shotgun (WGS) entry which is preliminary data.</text>
</comment>
<dbReference type="GO" id="GO:0043041">
    <property type="term" value="P:amino acid activation for nonribosomal peptide biosynthetic process"/>
    <property type="evidence" value="ECO:0007669"/>
    <property type="project" value="TreeGrafter"/>
</dbReference>
<gene>
    <name evidence="2" type="primary">dltA_6</name>
    <name evidence="2" type="ORF">ALNOE001_07130</name>
</gene>
<accession>A0A366MBN4</accession>
<protein>
    <submittedName>
        <fullName evidence="2">D-alanine--poly(Phosphoribitol) ligase subunit 1</fullName>
        <ecNumber evidence="2">6.1.1.13</ecNumber>
    </submittedName>
</protein>
<sequence length="191" mass="21869">MLKDSNASLLISNEELFDKILKFNREKVKIEYFNKIVNNYKSTHISLEDKKILKESKPEVNDNYILLYTSGTTGKPKVFYLSQKNIVNISTYYKNNRHLNPNDNIAAYSSFGFDASMIDMYPALISGGTVHIIPEDMKLDLLKLNDYFNQNNITIAFMTTQLGRQFVDTMNNHPIRVFNVGGETLAPIEPS</sequence>
<dbReference type="InterPro" id="IPR020845">
    <property type="entry name" value="AMP-binding_CS"/>
</dbReference>
<dbReference type="Gene3D" id="3.40.50.980">
    <property type="match status" value="2"/>
</dbReference>
<evidence type="ECO:0000313" key="2">
    <source>
        <dbReference type="EMBL" id="RBQ23658.1"/>
    </source>
</evidence>
<dbReference type="EC" id="6.1.1.13" evidence="2"/>
<dbReference type="SUPFAM" id="SSF56801">
    <property type="entry name" value="Acetyl-CoA synthetase-like"/>
    <property type="match status" value="1"/>
</dbReference>
<evidence type="ECO:0000313" key="3">
    <source>
        <dbReference type="Proteomes" id="UP000253099"/>
    </source>
</evidence>
<name>A0A366MBN4_9EURY</name>
<proteinExistence type="predicted"/>
<dbReference type="GO" id="GO:0031177">
    <property type="term" value="F:phosphopantetheine binding"/>
    <property type="evidence" value="ECO:0007669"/>
    <property type="project" value="TreeGrafter"/>
</dbReference>
<organism evidence="2 3">
    <name type="scientific">Candidatus Methanobinarius endosymbioticus</name>
    <dbReference type="NCBI Taxonomy" id="2006182"/>
    <lineage>
        <taxon>Archaea</taxon>
        <taxon>Methanobacteriati</taxon>
        <taxon>Methanobacteriota</taxon>
        <taxon>Methanomada group</taxon>
        <taxon>Methanobacteria</taxon>
        <taxon>Methanobacteriales</taxon>
        <taxon>Methanobacteriaceae</taxon>
        <taxon>Candidatus Methanobinarius</taxon>
    </lineage>
</organism>
<dbReference type="GO" id="GO:0016874">
    <property type="term" value="F:ligase activity"/>
    <property type="evidence" value="ECO:0007669"/>
    <property type="project" value="UniProtKB-KW"/>
</dbReference>
<dbReference type="Proteomes" id="UP000253099">
    <property type="component" value="Unassembled WGS sequence"/>
</dbReference>
<dbReference type="GO" id="GO:0005829">
    <property type="term" value="C:cytosol"/>
    <property type="evidence" value="ECO:0007669"/>
    <property type="project" value="TreeGrafter"/>
</dbReference>
<dbReference type="GO" id="GO:0044550">
    <property type="term" value="P:secondary metabolite biosynthetic process"/>
    <property type="evidence" value="ECO:0007669"/>
    <property type="project" value="TreeGrafter"/>
</dbReference>
<feature type="domain" description="AMP-dependent synthetase/ligase" evidence="1">
    <location>
        <begin position="1"/>
        <end position="186"/>
    </location>
</feature>
<dbReference type="Pfam" id="PF00501">
    <property type="entry name" value="AMP-binding"/>
    <property type="match status" value="1"/>
</dbReference>
<dbReference type="PANTHER" id="PTHR45527:SF1">
    <property type="entry name" value="FATTY ACID SYNTHASE"/>
    <property type="match status" value="1"/>
</dbReference>
<dbReference type="InterPro" id="IPR000873">
    <property type="entry name" value="AMP-dep_synth/lig_dom"/>
</dbReference>
<dbReference type="EMBL" id="NIZT01000020">
    <property type="protein sequence ID" value="RBQ23658.1"/>
    <property type="molecule type" value="Genomic_DNA"/>
</dbReference>